<dbReference type="CDD" id="cd00165">
    <property type="entry name" value="S4"/>
    <property type="match status" value="1"/>
</dbReference>
<evidence type="ECO:0000256" key="3">
    <source>
        <dbReference type="PROSITE-ProRule" id="PRU00182"/>
    </source>
</evidence>
<dbReference type="NCBIfam" id="TIGR00478">
    <property type="entry name" value="tly"/>
    <property type="match status" value="1"/>
</dbReference>
<dbReference type="EC" id="2.1.1.226" evidence="5"/>
<evidence type="ECO:0000313" key="5">
    <source>
        <dbReference type="EMBL" id="SBT16275.1"/>
    </source>
</evidence>
<dbReference type="InterPro" id="IPR029063">
    <property type="entry name" value="SAM-dependent_MTases_sf"/>
</dbReference>
<dbReference type="RefSeq" id="WP_306455731.1">
    <property type="nucleotide sequence ID" value="NZ_FLRB01000012.1"/>
</dbReference>
<keyword evidence="7" id="KW-1185">Reference proteome</keyword>
<proteinExistence type="inferred from homology"/>
<evidence type="ECO:0000259" key="4">
    <source>
        <dbReference type="SMART" id="SM00363"/>
    </source>
</evidence>
<gene>
    <name evidence="5" type="primary">tlyA</name>
    <name evidence="5" type="ORF">MGA5115_00355</name>
    <name evidence="6" type="ORF">MGA5116_01916</name>
</gene>
<dbReference type="GO" id="GO:0008168">
    <property type="term" value="F:methyltransferase activity"/>
    <property type="evidence" value="ECO:0007669"/>
    <property type="project" value="UniProtKB-KW"/>
</dbReference>
<dbReference type="PIRSF" id="PIRSF005578">
    <property type="entry name" value="TlyA"/>
    <property type="match status" value="1"/>
</dbReference>
<evidence type="ECO:0000256" key="1">
    <source>
        <dbReference type="ARBA" id="ARBA00022884"/>
    </source>
</evidence>
<keyword evidence="5" id="KW-0808">Transferase</keyword>
<dbReference type="SUPFAM" id="SSF55174">
    <property type="entry name" value="Alpha-L RNA-binding motif"/>
    <property type="match status" value="1"/>
</dbReference>
<evidence type="ECO:0000313" key="6">
    <source>
        <dbReference type="EMBL" id="SBT21323.1"/>
    </source>
</evidence>
<dbReference type="EMBL" id="FLRB01000012">
    <property type="protein sequence ID" value="SBT21323.1"/>
    <property type="molecule type" value="Genomic_DNA"/>
</dbReference>
<dbReference type="Gene3D" id="3.10.290.10">
    <property type="entry name" value="RNA-binding S4 domain"/>
    <property type="match status" value="1"/>
</dbReference>
<organism evidence="5 8">
    <name type="scientific">Marinomonas gallaica</name>
    <dbReference type="NCBI Taxonomy" id="1806667"/>
    <lineage>
        <taxon>Bacteria</taxon>
        <taxon>Pseudomonadati</taxon>
        <taxon>Pseudomonadota</taxon>
        <taxon>Gammaproteobacteria</taxon>
        <taxon>Oceanospirillales</taxon>
        <taxon>Oceanospirillaceae</taxon>
        <taxon>Marinomonas</taxon>
    </lineage>
</organism>
<dbReference type="PROSITE" id="PS50889">
    <property type="entry name" value="S4"/>
    <property type="match status" value="1"/>
</dbReference>
<evidence type="ECO:0000256" key="2">
    <source>
        <dbReference type="ARBA" id="ARBA00029460"/>
    </source>
</evidence>
<dbReference type="InterPro" id="IPR004538">
    <property type="entry name" value="Hemolysin_A/TlyA"/>
</dbReference>
<dbReference type="InterPro" id="IPR036986">
    <property type="entry name" value="S4_RNA-bd_sf"/>
</dbReference>
<dbReference type="PANTHER" id="PTHR32319:SF0">
    <property type="entry name" value="BACTERIAL HEMOLYSIN-LIKE PROTEIN"/>
    <property type="match status" value="1"/>
</dbReference>
<keyword evidence="5" id="KW-0489">Methyltransferase</keyword>
<dbReference type="Pfam" id="PF01728">
    <property type="entry name" value="FtsJ"/>
    <property type="match status" value="1"/>
</dbReference>
<dbReference type="PANTHER" id="PTHR32319">
    <property type="entry name" value="BACTERIAL HEMOLYSIN-LIKE PROTEIN"/>
    <property type="match status" value="1"/>
</dbReference>
<dbReference type="SUPFAM" id="SSF53335">
    <property type="entry name" value="S-adenosyl-L-methionine-dependent methyltransferases"/>
    <property type="match status" value="1"/>
</dbReference>
<dbReference type="SMART" id="SM00363">
    <property type="entry name" value="S4"/>
    <property type="match status" value="1"/>
</dbReference>
<dbReference type="InterPro" id="IPR047048">
    <property type="entry name" value="TlyA"/>
</dbReference>
<reference evidence="5 8" key="1">
    <citation type="submission" date="2016-06" db="EMBL/GenBank/DDBJ databases">
        <authorList>
            <person name="Kjaerup R.B."/>
            <person name="Dalgaard T.S."/>
            <person name="Juul-Madsen H.R."/>
        </authorList>
    </citation>
    <scope>NUCLEOTIDE SEQUENCE [LARGE SCALE GENOMIC DNA]</scope>
    <source>
        <strain evidence="5 8">CECT 5115</strain>
    </source>
</reference>
<dbReference type="InterPro" id="IPR002942">
    <property type="entry name" value="S4_RNA-bd"/>
</dbReference>
<dbReference type="AlphaFoldDB" id="A0A1C3JMB5"/>
<name>A0A1C3JMB5_9GAMM</name>
<reference evidence="6 7" key="2">
    <citation type="submission" date="2016-06" db="EMBL/GenBank/DDBJ databases">
        <authorList>
            <person name="Rodrigo-Torres L."/>
            <person name="Arahal D.R."/>
        </authorList>
    </citation>
    <scope>NUCLEOTIDE SEQUENCE [LARGE SCALE GENOMIC DNA]</scope>
    <source>
        <strain evidence="6 7">CECT 5116</strain>
    </source>
</reference>
<protein>
    <submittedName>
        <fullName evidence="5">16S/23S rRNA (Cytidine-2'-O)-methyltransferase TlyA</fullName>
        <ecNumber evidence="5">2.1.1.226</ecNumber>
    </submittedName>
</protein>
<evidence type="ECO:0000313" key="8">
    <source>
        <dbReference type="Proteomes" id="UP000092871"/>
    </source>
</evidence>
<comment type="similarity">
    <text evidence="2">Belongs to the TlyA family.</text>
</comment>
<feature type="domain" description="RNA-binding S4" evidence="4">
    <location>
        <begin position="4"/>
        <end position="74"/>
    </location>
</feature>
<keyword evidence="1 3" id="KW-0694">RNA-binding</keyword>
<dbReference type="EMBL" id="FLRA01000002">
    <property type="protein sequence ID" value="SBT16275.1"/>
    <property type="molecule type" value="Genomic_DNA"/>
</dbReference>
<evidence type="ECO:0000313" key="7">
    <source>
        <dbReference type="Proteomes" id="UP000092840"/>
    </source>
</evidence>
<dbReference type="CDD" id="cd02440">
    <property type="entry name" value="AdoMet_MTases"/>
    <property type="match status" value="1"/>
</dbReference>
<dbReference type="Gene3D" id="3.40.50.150">
    <property type="entry name" value="Vaccinia Virus protein VP39"/>
    <property type="match status" value="1"/>
</dbReference>
<sequence length="254" mass="27934">MTMKRIDQLLTEKQLCKSRSQAQTFISQGKVLIHDKGQWQTVAKPSLKVTEDIDIKLELDEEDRYVSRGALKLAGALSSSKLSLDGFTVLDVGQSTGGFTDCALQHGASKVVGVEVGHDQLDARLRNRTDVICLEGLNARNLTQKDLGEHFPESGFDAAVMDVSFISQTKILPQLPALIRSGGYLITLVKPQFELGKDAIGKGGIVKDRHLVQRLEKDMKVLIEQLGFDALGYEKSVIKGGDGNQEFVLFAQRH</sequence>
<dbReference type="Proteomes" id="UP000092871">
    <property type="component" value="Unassembled WGS sequence"/>
</dbReference>
<dbReference type="GO" id="GO:0003723">
    <property type="term" value="F:RNA binding"/>
    <property type="evidence" value="ECO:0007669"/>
    <property type="project" value="UniProtKB-KW"/>
</dbReference>
<dbReference type="InterPro" id="IPR002877">
    <property type="entry name" value="RNA_MeTrfase_FtsJ_dom"/>
</dbReference>
<dbReference type="Proteomes" id="UP000092840">
    <property type="component" value="Unassembled WGS sequence"/>
</dbReference>
<accession>A0A1C3JMB5</accession>
<dbReference type="Pfam" id="PF01479">
    <property type="entry name" value="S4"/>
    <property type="match status" value="1"/>
</dbReference>
<dbReference type="GO" id="GO:0032259">
    <property type="term" value="P:methylation"/>
    <property type="evidence" value="ECO:0007669"/>
    <property type="project" value="UniProtKB-KW"/>
</dbReference>